<feature type="domain" description="CBM20" evidence="2">
    <location>
        <begin position="23"/>
        <end position="105"/>
    </location>
</feature>
<dbReference type="SMART" id="SM01065">
    <property type="entry name" value="CBM_2"/>
    <property type="match status" value="1"/>
</dbReference>
<dbReference type="Gene3D" id="2.60.40.10">
    <property type="entry name" value="Immunoglobulins"/>
    <property type="match status" value="1"/>
</dbReference>
<dbReference type="InterPro" id="IPR002044">
    <property type="entry name" value="CBM20"/>
</dbReference>
<comment type="similarity">
    <text evidence="1">Belongs to the 5'-AMP-activated protein kinase beta subunit family.</text>
</comment>
<dbReference type="InterPro" id="IPR014756">
    <property type="entry name" value="Ig_E-set"/>
</dbReference>
<dbReference type="PANTHER" id="PTHR10343">
    <property type="entry name" value="5'-AMP-ACTIVATED PROTEIN KINASE , BETA SUBUNIT"/>
    <property type="match status" value="1"/>
</dbReference>
<protein>
    <submittedName>
        <fullName evidence="3">CBM20 domain-containing protein</fullName>
    </submittedName>
</protein>
<proteinExistence type="inferred from homology"/>
<dbReference type="InterPro" id="IPR032640">
    <property type="entry name" value="AMPK1_CBM"/>
</dbReference>
<dbReference type="CDD" id="cd07184">
    <property type="entry name" value="E_set_Isoamylase_like_N"/>
    <property type="match status" value="1"/>
</dbReference>
<name>A0AA86N340_9BACT</name>
<dbReference type="KEGG" id="nti:DNFV4_04218"/>
<evidence type="ECO:0000313" key="4">
    <source>
        <dbReference type="Proteomes" id="UP001179121"/>
    </source>
</evidence>
<dbReference type="SUPFAM" id="SSF81296">
    <property type="entry name" value="E set domains"/>
    <property type="match status" value="1"/>
</dbReference>
<reference evidence="3" key="1">
    <citation type="submission" date="2022-10" db="EMBL/GenBank/DDBJ databases">
        <authorList>
            <person name="Koch H."/>
        </authorList>
    </citation>
    <scope>NUCLEOTIDE SEQUENCE</scope>
    <source>
        <strain evidence="3">DNF</strain>
    </source>
</reference>
<evidence type="ECO:0000259" key="2">
    <source>
        <dbReference type="SMART" id="SM01065"/>
    </source>
</evidence>
<organism evidence="3 4">
    <name type="scientific">Nitrospira tepida</name>
    <dbReference type="NCBI Taxonomy" id="2973512"/>
    <lineage>
        <taxon>Bacteria</taxon>
        <taxon>Pseudomonadati</taxon>
        <taxon>Nitrospirota</taxon>
        <taxon>Nitrospiria</taxon>
        <taxon>Nitrospirales</taxon>
        <taxon>Nitrospiraceae</taxon>
        <taxon>Nitrospira</taxon>
    </lineage>
</organism>
<evidence type="ECO:0000313" key="3">
    <source>
        <dbReference type="EMBL" id="CAI4033776.1"/>
    </source>
</evidence>
<keyword evidence="4" id="KW-1185">Reference proteome</keyword>
<dbReference type="PANTHER" id="PTHR10343:SF84">
    <property type="entry name" value="5'-AMP-ACTIVATED PROTEIN KINASE SUBUNIT BETA-1"/>
    <property type="match status" value="1"/>
</dbReference>
<dbReference type="Proteomes" id="UP001179121">
    <property type="component" value="Chromosome"/>
</dbReference>
<accession>A0AA86N340</accession>
<dbReference type="RefSeq" id="WP_289271211.1">
    <property type="nucleotide sequence ID" value="NZ_OX365700.1"/>
</dbReference>
<dbReference type="InterPro" id="IPR013783">
    <property type="entry name" value="Ig-like_fold"/>
</dbReference>
<sequence>MGKASDGTGKAGATSKKKTRAAAKLVSFEHFAPAARVVALVGDFNQWDPSKHPMKLGAGGQWQVAVRLKPGTYQYKFVVDGDRWEDDAANPNKVVNEHGTSNSVCEVP</sequence>
<dbReference type="EMBL" id="OX365700">
    <property type="protein sequence ID" value="CAI4033776.1"/>
    <property type="molecule type" value="Genomic_DNA"/>
</dbReference>
<gene>
    <name evidence="3" type="ORF">DNFV4_04218</name>
</gene>
<dbReference type="AlphaFoldDB" id="A0AA86N340"/>
<dbReference type="InterPro" id="IPR050827">
    <property type="entry name" value="CRP1_MDG1_kinase"/>
</dbReference>
<evidence type="ECO:0000256" key="1">
    <source>
        <dbReference type="ARBA" id="ARBA00010926"/>
    </source>
</evidence>
<dbReference type="Pfam" id="PF16561">
    <property type="entry name" value="AMPK1_CBM"/>
    <property type="match status" value="1"/>
</dbReference>
<dbReference type="GO" id="GO:2001070">
    <property type="term" value="F:starch binding"/>
    <property type="evidence" value="ECO:0007669"/>
    <property type="project" value="InterPro"/>
</dbReference>